<dbReference type="AlphaFoldDB" id="A0A1J0R023"/>
<dbReference type="EMBL" id="KX029332">
    <property type="protein sequence ID" value="APD70865.1"/>
    <property type="molecule type" value="Genomic_DNA"/>
</dbReference>
<gene>
    <name evidence="1" type="primary">traG</name>
</gene>
<geneLocation type="plasmid" evidence="1">
    <name>unnamed</name>
</geneLocation>
<sequence>MGLLFYSIAVIKADVTLESVKTGEIRNIDDVPLFIASTGELTTGLLHGLITDW</sequence>
<proteinExistence type="predicted"/>
<evidence type="ECO:0000313" key="1">
    <source>
        <dbReference type="EMBL" id="APD70865.1"/>
    </source>
</evidence>
<keyword evidence="1" id="KW-0614">Plasmid</keyword>
<reference evidence="1" key="1">
    <citation type="submission" date="2016-04" db="EMBL/GenBank/DDBJ databases">
        <title>Complete sequences of multidrug resistance plasmids bearing rmtG16S ribosomal RNA methyltransferase genes.</title>
        <authorList>
            <person name="Bueno M.F.C."/>
            <person name="Francisco G.R."/>
            <person name="Doi Y."/>
            <person name="Garcia D.O."/>
        </authorList>
    </citation>
    <scope>NUCLEOTIDE SEQUENCE</scope>
    <source>
        <strain evidence="1">Kp84/11</strain>
        <plasmid evidence="1">unnamed</plasmid>
    </source>
</reference>
<organism evidence="1">
    <name type="scientific">Klebsiella pneumoniae</name>
    <dbReference type="NCBI Taxonomy" id="573"/>
    <lineage>
        <taxon>Bacteria</taxon>
        <taxon>Pseudomonadati</taxon>
        <taxon>Pseudomonadota</taxon>
        <taxon>Gammaproteobacteria</taxon>
        <taxon>Enterobacterales</taxon>
        <taxon>Enterobacteriaceae</taxon>
        <taxon>Klebsiella/Raoultella group</taxon>
        <taxon>Klebsiella</taxon>
        <taxon>Klebsiella pneumoniae complex</taxon>
    </lineage>
</organism>
<name>A0A1J0R023_KLEPN</name>
<accession>A0A1J0R023</accession>
<protein>
    <submittedName>
        <fullName evidence="1">TraG</fullName>
    </submittedName>
</protein>